<sequence length="370" mass="41381">MDFSSRLDALKKRREGPSTAYSMEAYDSVTGTASNREVIAKSNIFESLKEPDGIKYAVIAMTAVDAKDTEISIKEGERVADSLAKSLSGEGVEVDTRLQGSVGLNVHIKGYSDVDMLVLVGSTILVERPHVRPGTYLPATDTRPMTEIVGDLRARSERILPKNFPAVDVNVDGPKSIALEGGSLKRKIDIVPATWFHTLAYQKSLLDHDKAVKIFNKADSSFIVNFPFLNRKIINDADALVNGNIKRIVRLMKTLQSDSDTEAIKKINSFDVLSIAYDMRHLLNIPAYLELALVEILRARLEFLMENKSHRELMDTPDKTRKVFDNTNKLEALTLLFIECRDLANSLVKEINPYLGQYNKDILLNKAIIR</sequence>
<evidence type="ECO:0000313" key="2">
    <source>
        <dbReference type="Proteomes" id="UP001258940"/>
    </source>
</evidence>
<gene>
    <name evidence="1" type="ORF">QR297_02585</name>
</gene>
<accession>A0ABY9SQX2</accession>
<dbReference type="EMBL" id="CP127845">
    <property type="protein sequence ID" value="WMY85797.1"/>
    <property type="molecule type" value="Genomic_DNA"/>
</dbReference>
<dbReference type="RefSeq" id="WP_309672403.1">
    <property type="nucleotide sequence ID" value="NZ_CP127845.1"/>
</dbReference>
<dbReference type="Proteomes" id="UP001258940">
    <property type="component" value="Chromosome"/>
</dbReference>
<proteinExistence type="predicted"/>
<organism evidence="1 2">
    <name type="scientific">Pseudomonas shirazica</name>
    <dbReference type="NCBI Taxonomy" id="1940636"/>
    <lineage>
        <taxon>Bacteria</taxon>
        <taxon>Pseudomonadati</taxon>
        <taxon>Pseudomonadota</taxon>
        <taxon>Gammaproteobacteria</taxon>
        <taxon>Pseudomonadales</taxon>
        <taxon>Pseudomonadaceae</taxon>
        <taxon>Pseudomonas</taxon>
    </lineage>
</organism>
<protein>
    <submittedName>
        <fullName evidence="1">Uncharacterized protein</fullName>
    </submittedName>
</protein>
<keyword evidence="2" id="KW-1185">Reference proteome</keyword>
<evidence type="ECO:0000313" key="1">
    <source>
        <dbReference type="EMBL" id="WMY85797.1"/>
    </source>
</evidence>
<name>A0ABY9SQX2_9PSED</name>
<reference evidence="1 2" key="1">
    <citation type="journal article" date="2023" name="J Bioinform Genom">
        <title>Complete genome sequence of the bacterium Pseudomonas shirazica hy376 from natural waters of algiers.</title>
        <authorList>
            <person name="Haffaressas Y."/>
            <person name="Seghouani N."/>
            <person name="Arzamasceva V.O."/>
            <person name="Tepeeva A.N."/>
            <person name="Vasilenko O.V."/>
        </authorList>
    </citation>
    <scope>NUCLEOTIDE SEQUENCE [LARGE SCALE GENOMIC DNA]</scope>
    <source>
        <strain evidence="1 2">HY376</strain>
    </source>
</reference>